<gene>
    <name evidence="2" type="ORF">CTKZ_20800</name>
</gene>
<name>A0A401V0T8_9CELL</name>
<feature type="region of interest" description="Disordered" evidence="1">
    <location>
        <begin position="1"/>
        <end position="50"/>
    </location>
</feature>
<evidence type="ECO:0000313" key="2">
    <source>
        <dbReference type="EMBL" id="GCD20518.1"/>
    </source>
</evidence>
<protein>
    <submittedName>
        <fullName evidence="2">Uncharacterized protein</fullName>
    </submittedName>
</protein>
<sequence length="50" mass="5021">MSTTDEQGDAGRDDETQELAEGGGVGVGSGEPNTFEPEEDPEAPAAGPTD</sequence>
<evidence type="ECO:0000256" key="1">
    <source>
        <dbReference type="SAM" id="MobiDB-lite"/>
    </source>
</evidence>
<dbReference type="AlphaFoldDB" id="A0A401V0T8"/>
<dbReference type="Proteomes" id="UP000288246">
    <property type="component" value="Unassembled WGS sequence"/>
</dbReference>
<keyword evidence="3" id="KW-1185">Reference proteome</keyword>
<dbReference type="RefSeq" id="WP_200829714.1">
    <property type="nucleotide sequence ID" value="NZ_BHYL01000163.1"/>
</dbReference>
<organism evidence="2 3">
    <name type="scientific">Cellulomonas algicola</name>
    <dbReference type="NCBI Taxonomy" id="2071633"/>
    <lineage>
        <taxon>Bacteria</taxon>
        <taxon>Bacillati</taxon>
        <taxon>Actinomycetota</taxon>
        <taxon>Actinomycetes</taxon>
        <taxon>Micrococcales</taxon>
        <taxon>Cellulomonadaceae</taxon>
        <taxon>Cellulomonas</taxon>
    </lineage>
</organism>
<dbReference type="EMBL" id="BHYL01000163">
    <property type="protein sequence ID" value="GCD20518.1"/>
    <property type="molecule type" value="Genomic_DNA"/>
</dbReference>
<evidence type="ECO:0000313" key="3">
    <source>
        <dbReference type="Proteomes" id="UP000288246"/>
    </source>
</evidence>
<proteinExistence type="predicted"/>
<accession>A0A401V0T8</accession>
<comment type="caution">
    <text evidence="2">The sequence shown here is derived from an EMBL/GenBank/DDBJ whole genome shotgun (WGS) entry which is preliminary data.</text>
</comment>
<reference evidence="2 3" key="1">
    <citation type="submission" date="2018-11" db="EMBL/GenBank/DDBJ databases">
        <title>Draft genome sequence of Cellulomonas takizawaensis strain TKZ-21.</title>
        <authorList>
            <person name="Yamamura H."/>
            <person name="Hayashi T."/>
            <person name="Hamada M."/>
            <person name="Serisawa Y."/>
            <person name="Matsuyama K."/>
            <person name="Nakagawa Y."/>
            <person name="Otoguro M."/>
            <person name="Yanagida F."/>
            <person name="Hayakawa M."/>
        </authorList>
    </citation>
    <scope>NUCLEOTIDE SEQUENCE [LARGE SCALE GENOMIC DNA]</scope>
    <source>
        <strain evidence="2 3">TKZ-21</strain>
    </source>
</reference>